<dbReference type="InterPro" id="IPR054416">
    <property type="entry name" value="GST_UstS-like_C"/>
</dbReference>
<dbReference type="Pfam" id="PF13409">
    <property type="entry name" value="GST_N_2"/>
    <property type="match status" value="1"/>
</dbReference>
<evidence type="ECO:0000313" key="2">
    <source>
        <dbReference type="EMBL" id="PNP38745.1"/>
    </source>
</evidence>
<comment type="caution">
    <text evidence="3">The sequence shown here is derived from an EMBL/GenBank/DDBJ whole genome shotgun (WGS) entry which is preliminary data.</text>
</comment>
<dbReference type="OrthoDB" id="4951845at2759"/>
<dbReference type="EMBL" id="JPDN02000003">
    <property type="protein sequence ID" value="PON30066.1"/>
    <property type="molecule type" value="Genomic_DNA"/>
</dbReference>
<dbReference type="SUPFAM" id="SSF47616">
    <property type="entry name" value="GST C-terminal domain-like"/>
    <property type="match status" value="1"/>
</dbReference>
<name>A0A0W7VRF6_9HYPO</name>
<keyword evidence="4" id="KW-1185">Reference proteome</keyword>
<evidence type="ECO:0000313" key="4">
    <source>
        <dbReference type="Proteomes" id="UP000054821"/>
    </source>
</evidence>
<protein>
    <recommendedName>
        <fullName evidence="1">GST N-terminal domain-containing protein</fullName>
    </recommendedName>
</protein>
<evidence type="ECO:0000313" key="3">
    <source>
        <dbReference type="EMBL" id="PON30066.1"/>
    </source>
</evidence>
<dbReference type="InterPro" id="IPR036249">
    <property type="entry name" value="Thioredoxin-like_sf"/>
</dbReference>
<reference evidence="3 4" key="1">
    <citation type="journal article" date="2016" name="Genome Announc.">
        <title>Draft Whole-Genome Sequence of Trichoderma gamsii T6085, a Promising Biocontrol Agent of Fusarium Head Blight on Wheat.</title>
        <authorList>
            <person name="Baroncelli R."/>
            <person name="Zapparata A."/>
            <person name="Piaggeschi G."/>
            <person name="Sarrocco S."/>
            <person name="Vannacci G."/>
        </authorList>
    </citation>
    <scope>NUCLEOTIDE SEQUENCE [LARGE SCALE GENOMIC DNA]</scope>
    <source>
        <strain evidence="3 4">T6085</strain>
    </source>
</reference>
<dbReference type="Proteomes" id="UP000236546">
    <property type="component" value="Unassembled WGS sequence"/>
</dbReference>
<feature type="domain" description="GST N-terminal" evidence="1">
    <location>
        <begin position="11"/>
        <end position="102"/>
    </location>
</feature>
<dbReference type="InterPro" id="IPR036282">
    <property type="entry name" value="Glutathione-S-Trfase_C_sf"/>
</dbReference>
<dbReference type="RefSeq" id="XP_018662059.1">
    <property type="nucleotide sequence ID" value="XM_018804791.1"/>
</dbReference>
<dbReference type="Proteomes" id="UP000054821">
    <property type="component" value="Unassembled WGS sequence"/>
</dbReference>
<evidence type="ECO:0000313" key="5">
    <source>
        <dbReference type="Proteomes" id="UP000236546"/>
    </source>
</evidence>
<dbReference type="AlphaFoldDB" id="A0A0W7VRF6"/>
<evidence type="ECO:0000259" key="1">
    <source>
        <dbReference type="PROSITE" id="PS50404"/>
    </source>
</evidence>
<proteinExistence type="predicted"/>
<dbReference type="Gene3D" id="3.40.30.10">
    <property type="entry name" value="Glutaredoxin"/>
    <property type="match status" value="1"/>
</dbReference>
<reference evidence="3" key="3">
    <citation type="submission" date="2017-08" db="EMBL/GenBank/DDBJ databases">
        <title>Trichoderma gamsii strain T6085, whole genome shotgun sequencing project.</title>
        <authorList>
            <person name="Baroncelli R."/>
        </authorList>
    </citation>
    <scope>NUCLEOTIDE SEQUENCE</scope>
    <source>
        <strain evidence="3">T6085</strain>
    </source>
</reference>
<dbReference type="InterPro" id="IPR004045">
    <property type="entry name" value="Glutathione_S-Trfase_N"/>
</dbReference>
<dbReference type="STRING" id="398673.A0A0W7VRF6"/>
<dbReference type="CDD" id="cd03038">
    <property type="entry name" value="GST_N_etherase_LigE"/>
    <property type="match status" value="1"/>
</dbReference>
<dbReference type="Pfam" id="PF22041">
    <property type="entry name" value="GST_C_7"/>
    <property type="match status" value="1"/>
</dbReference>
<dbReference type="GeneID" id="29984874"/>
<dbReference type="CDD" id="cd00299">
    <property type="entry name" value="GST_C_family"/>
    <property type="match status" value="1"/>
</dbReference>
<dbReference type="SUPFAM" id="SSF52833">
    <property type="entry name" value="Thioredoxin-like"/>
    <property type="match status" value="1"/>
</dbReference>
<dbReference type="PROSITE" id="PS50404">
    <property type="entry name" value="GST_NTER"/>
    <property type="match status" value="1"/>
</dbReference>
<accession>A0A0W7VRF6</accession>
<reference evidence="2 5" key="2">
    <citation type="submission" date="2017-02" db="EMBL/GenBank/DDBJ databases">
        <title>Genomes of Trichoderma spp. with biocontrol activity.</title>
        <authorList>
            <person name="Gardiner D."/>
            <person name="Kazan K."/>
            <person name="Vos C."/>
            <person name="Harvey P."/>
        </authorList>
    </citation>
    <scope>NUCLEOTIDE SEQUENCE [LARGE SCALE GENOMIC DNA]</scope>
    <source>
        <strain evidence="2 5">A5MH</strain>
    </source>
</reference>
<organism evidence="3 4">
    <name type="scientific">Trichoderma gamsii</name>
    <dbReference type="NCBI Taxonomy" id="398673"/>
    <lineage>
        <taxon>Eukaryota</taxon>
        <taxon>Fungi</taxon>
        <taxon>Dikarya</taxon>
        <taxon>Ascomycota</taxon>
        <taxon>Pezizomycotina</taxon>
        <taxon>Sordariomycetes</taxon>
        <taxon>Hypocreomycetidae</taxon>
        <taxon>Hypocreales</taxon>
        <taxon>Hypocreaceae</taxon>
        <taxon>Trichoderma</taxon>
    </lineage>
</organism>
<dbReference type="EMBL" id="MTYH01000099">
    <property type="protein sequence ID" value="PNP38745.1"/>
    <property type="molecule type" value="Genomic_DNA"/>
</dbReference>
<sequence>MASITFYDIAHKPPVEESCCSPNPWKTRLALNFKGVHYSTSWVAMPDISKLRQSLGQPASRKFADGTDFYTLPVIQDPATNATVGDSFDIALYLQRTYPDSGGGDLFPAQTLDYTFVSTYQIPIPLSKREDGGFPEYLRFNTNVDAAFSAHVQLMVEGMPYDPATFEQTKAEFVRRAGVSCWEDFILTREAREKLMKSFENMLGDLAKLFLENVDGPFLLGQQASYADLIVGAWLRMAQRTLPKQEWEEVRRWHGGIFGRLHDALDQYAEIK</sequence>
<dbReference type="Gene3D" id="1.20.1050.10">
    <property type="match status" value="1"/>
</dbReference>
<gene>
    <name evidence="3" type="ORF">TGAM01_v201433</name>
    <name evidence="2" type="ORF">TGAMA5MH_09310</name>
</gene>